<comment type="subcellular location">
    <subcellularLocation>
        <location evidence="2">Chromosome</location>
        <location evidence="2">Telomere</location>
    </subcellularLocation>
    <subcellularLocation>
        <location evidence="1">Nucleus</location>
    </subcellularLocation>
</comment>
<dbReference type="GO" id="GO:0016233">
    <property type="term" value="P:telomere capping"/>
    <property type="evidence" value="ECO:0007669"/>
    <property type="project" value="TreeGrafter"/>
</dbReference>
<name>A0A6A7B7W0_9PLEO</name>
<dbReference type="PANTHER" id="PTHR14513:SF0">
    <property type="entry name" value="PROTECTION OF TELOMERES PROTEIN 1"/>
    <property type="match status" value="1"/>
</dbReference>
<dbReference type="FunFam" id="2.40.50.140:FF:000303">
    <property type="entry name" value="Protection of telomeres protein 1"/>
    <property type="match status" value="1"/>
</dbReference>
<dbReference type="GO" id="GO:0098505">
    <property type="term" value="F:G-rich strand telomeric DNA binding"/>
    <property type="evidence" value="ECO:0007669"/>
    <property type="project" value="TreeGrafter"/>
</dbReference>
<gene>
    <name evidence="11" type="ORF">T440DRAFT_65549</name>
</gene>
<dbReference type="InterPro" id="IPR028389">
    <property type="entry name" value="POT1"/>
</dbReference>
<evidence type="ECO:0000313" key="12">
    <source>
        <dbReference type="Proteomes" id="UP000799423"/>
    </source>
</evidence>
<evidence type="ECO:0000256" key="6">
    <source>
        <dbReference type="ARBA" id="ARBA00022895"/>
    </source>
</evidence>
<dbReference type="SMART" id="SM00976">
    <property type="entry name" value="Telo_bind"/>
    <property type="match status" value="1"/>
</dbReference>
<feature type="domain" description="Telomeric single stranded DNA binding POT1/Cdc13" evidence="10">
    <location>
        <begin position="7"/>
        <end position="150"/>
    </location>
</feature>
<reference evidence="11" key="1">
    <citation type="submission" date="2020-01" db="EMBL/GenBank/DDBJ databases">
        <authorList>
            <consortium name="DOE Joint Genome Institute"/>
            <person name="Haridas S."/>
            <person name="Albert R."/>
            <person name="Binder M."/>
            <person name="Bloem J."/>
            <person name="Labutti K."/>
            <person name="Salamov A."/>
            <person name="Andreopoulos B."/>
            <person name="Baker S.E."/>
            <person name="Barry K."/>
            <person name="Bills G."/>
            <person name="Bluhm B.H."/>
            <person name="Cannon C."/>
            <person name="Castanera R."/>
            <person name="Culley D.E."/>
            <person name="Daum C."/>
            <person name="Ezra D."/>
            <person name="Gonzalez J.B."/>
            <person name="Henrissat B."/>
            <person name="Kuo A."/>
            <person name="Liang C."/>
            <person name="Lipzen A."/>
            <person name="Lutzoni F."/>
            <person name="Magnuson J."/>
            <person name="Mondo S."/>
            <person name="Nolan M."/>
            <person name="Ohm R."/>
            <person name="Pangilinan J."/>
            <person name="Park H.-J."/>
            <person name="Ramirez L."/>
            <person name="Alfaro M."/>
            <person name="Sun H."/>
            <person name="Tritt A."/>
            <person name="Yoshinaga Y."/>
            <person name="Zwiers L.-H."/>
            <person name="Turgeon B.G."/>
            <person name="Goodwin S.B."/>
            <person name="Spatafora J.W."/>
            <person name="Crous P.W."/>
            <person name="Grigoriev I.V."/>
        </authorList>
    </citation>
    <scope>NUCLEOTIDE SEQUENCE</scope>
    <source>
        <strain evidence="11">IPT5</strain>
    </source>
</reference>
<dbReference type="GO" id="GO:0000783">
    <property type="term" value="C:nuclear telomere cap complex"/>
    <property type="evidence" value="ECO:0007669"/>
    <property type="project" value="TreeGrafter"/>
</dbReference>
<evidence type="ECO:0000259" key="10">
    <source>
        <dbReference type="SMART" id="SM00976"/>
    </source>
</evidence>
<organism evidence="11 12">
    <name type="scientific">Plenodomus tracheiphilus IPT5</name>
    <dbReference type="NCBI Taxonomy" id="1408161"/>
    <lineage>
        <taxon>Eukaryota</taxon>
        <taxon>Fungi</taxon>
        <taxon>Dikarya</taxon>
        <taxon>Ascomycota</taxon>
        <taxon>Pezizomycotina</taxon>
        <taxon>Dothideomycetes</taxon>
        <taxon>Pleosporomycetidae</taxon>
        <taxon>Pleosporales</taxon>
        <taxon>Pleosporineae</taxon>
        <taxon>Leptosphaeriaceae</taxon>
        <taxon>Plenodomus</taxon>
    </lineage>
</organism>
<dbReference type="InterPro" id="IPR012340">
    <property type="entry name" value="NA-bd_OB-fold"/>
</dbReference>
<keyword evidence="7" id="KW-0238">DNA-binding</keyword>
<evidence type="ECO:0000256" key="2">
    <source>
        <dbReference type="ARBA" id="ARBA00004574"/>
    </source>
</evidence>
<dbReference type="SUPFAM" id="SSF50249">
    <property type="entry name" value="Nucleic acid-binding proteins"/>
    <property type="match status" value="2"/>
</dbReference>
<proteinExistence type="inferred from homology"/>
<dbReference type="EMBL" id="MU006302">
    <property type="protein sequence ID" value="KAF2851500.1"/>
    <property type="molecule type" value="Genomic_DNA"/>
</dbReference>
<keyword evidence="6" id="KW-0779">Telomere</keyword>
<evidence type="ECO:0000256" key="5">
    <source>
        <dbReference type="ARBA" id="ARBA00022454"/>
    </source>
</evidence>
<dbReference type="Pfam" id="PF02765">
    <property type="entry name" value="POT1"/>
    <property type="match status" value="1"/>
</dbReference>
<protein>
    <recommendedName>
        <fullName evidence="4">Protection of telomeres protein 1</fullName>
    </recommendedName>
</protein>
<dbReference type="InterPro" id="IPR032042">
    <property type="entry name" value="POT1PC"/>
</dbReference>
<dbReference type="AlphaFoldDB" id="A0A6A7B7W0"/>
<comment type="similarity">
    <text evidence="3">Belongs to the telombin family.</text>
</comment>
<feature type="region of interest" description="Disordered" evidence="9">
    <location>
        <begin position="336"/>
        <end position="366"/>
    </location>
</feature>
<keyword evidence="5" id="KW-0158">Chromosome</keyword>
<dbReference type="GO" id="GO:0010521">
    <property type="term" value="F:telomerase inhibitor activity"/>
    <property type="evidence" value="ECO:0007669"/>
    <property type="project" value="TreeGrafter"/>
</dbReference>
<evidence type="ECO:0000313" key="11">
    <source>
        <dbReference type="EMBL" id="KAF2851500.1"/>
    </source>
</evidence>
<evidence type="ECO:0000256" key="1">
    <source>
        <dbReference type="ARBA" id="ARBA00004123"/>
    </source>
</evidence>
<keyword evidence="8" id="KW-0539">Nucleus</keyword>
<evidence type="ECO:0000256" key="7">
    <source>
        <dbReference type="ARBA" id="ARBA00023125"/>
    </source>
</evidence>
<evidence type="ECO:0000256" key="9">
    <source>
        <dbReference type="SAM" id="MobiDB-lite"/>
    </source>
</evidence>
<keyword evidence="12" id="KW-1185">Reference proteome</keyword>
<accession>A0A6A7B7W0</accession>
<feature type="compositionally biased region" description="Basic residues" evidence="9">
    <location>
        <begin position="348"/>
        <end position="359"/>
    </location>
</feature>
<evidence type="ECO:0000256" key="8">
    <source>
        <dbReference type="ARBA" id="ARBA00023242"/>
    </source>
</evidence>
<dbReference type="GO" id="GO:0032210">
    <property type="term" value="P:regulation of telomere maintenance via telomerase"/>
    <property type="evidence" value="ECO:0007669"/>
    <property type="project" value="TreeGrafter"/>
</dbReference>
<dbReference type="Gene3D" id="2.40.50.140">
    <property type="entry name" value="Nucleic acid-binding proteins"/>
    <property type="match status" value="2"/>
</dbReference>
<dbReference type="Proteomes" id="UP000799423">
    <property type="component" value="Unassembled WGS sequence"/>
</dbReference>
<sequence>MRPPAGYTPIKEATVPQAKVSLLGVLVDFKAPRRTRGTDFSQEFTLQDEFDGTDSSRSSIICRVFKPSSDKLPKFSATGDVVILRNFKLSEWGMRVDCMSDSVSWSAVYIFPRNRIPTPELSQAYQLGNQRLHYEATHGAFEPTKQEQIAVINMNAAASGSVQPIQQRATTSSSFTSAAPQKLQLIKDLEFSKFYDVRAQVVNVYYTNFGTVDLKVTDYTENKDLFYYADPNSEDAHMVRDGHFTGPYGQLVLNVILYESNAAWARENLSAGDYIFLKNVRTKMSPANKLEGALHQDRQRPTQVDIRKLMNASDIAAIDARRKAYEEKRGTISALDVLKDAPTEPAGTRKKAEKRRKQKEKKEAEMKDLVEKQAKIEAERNGTNLNVTAAFPEIKPSTISEIMCNPSLQARTTKYNEFVLPFVNSKHRARVRVIDVYPPELVLFSHSTSDRSWYQKPRKNDPNSGKKKERWEWGFVLLVEDAVLPPNTVSEKLRLVVGNLEAQGLLNLKQNAQDLTKNPRLTQQLEQRLFILWGNLMELKTEMRLKGSDLPLPPGDNRLQNKPFDCCIEEYGHEVPITELNPLGYQRMFRLVHTVISA</sequence>
<evidence type="ECO:0000256" key="3">
    <source>
        <dbReference type="ARBA" id="ARBA00008442"/>
    </source>
</evidence>
<dbReference type="Pfam" id="PF16686">
    <property type="entry name" value="POT1PC"/>
    <property type="match status" value="1"/>
</dbReference>
<dbReference type="PANTHER" id="PTHR14513">
    <property type="entry name" value="PROTECTION OF TELOMERES 1"/>
    <property type="match status" value="1"/>
</dbReference>
<dbReference type="InterPro" id="IPR011564">
    <property type="entry name" value="Telomer_end-bd_POT1/Cdc13"/>
</dbReference>
<evidence type="ECO:0000256" key="4">
    <source>
        <dbReference type="ARBA" id="ARBA00015253"/>
    </source>
</evidence>
<dbReference type="OrthoDB" id="2186770at2759"/>